<evidence type="ECO:0000256" key="2">
    <source>
        <dbReference type="ARBA" id="ARBA00011955"/>
    </source>
</evidence>
<accession>F0SR89</accession>
<evidence type="ECO:0000256" key="6">
    <source>
        <dbReference type="ARBA" id="ARBA00022723"/>
    </source>
</evidence>
<evidence type="ECO:0000256" key="7">
    <source>
        <dbReference type="ARBA" id="ARBA00022827"/>
    </source>
</evidence>
<keyword evidence="12" id="KW-0449">Lipoprotein</keyword>
<evidence type="ECO:0000256" key="3">
    <source>
        <dbReference type="ARBA" id="ARBA00016337"/>
    </source>
</evidence>
<dbReference type="GO" id="GO:0016740">
    <property type="term" value="F:transferase activity"/>
    <property type="evidence" value="ECO:0007669"/>
    <property type="project" value="UniProtKB-KW"/>
</dbReference>
<comment type="cofactor">
    <cofactor evidence="1">
        <name>Mg(2+)</name>
        <dbReference type="ChEBI" id="CHEBI:18420"/>
    </cofactor>
</comment>
<dbReference type="eggNOG" id="COG1477">
    <property type="taxonomic scope" value="Bacteria"/>
</dbReference>
<dbReference type="HOGENOM" id="CLU_044403_2_1_0"/>
<dbReference type="OrthoDB" id="9778595at2"/>
<dbReference type="EC" id="2.7.1.180" evidence="2"/>
<dbReference type="SUPFAM" id="SSF143631">
    <property type="entry name" value="ApbE-like"/>
    <property type="match status" value="1"/>
</dbReference>
<evidence type="ECO:0000256" key="9">
    <source>
        <dbReference type="ARBA" id="ARBA00031306"/>
    </source>
</evidence>
<dbReference type="InterPro" id="IPR024932">
    <property type="entry name" value="ApbE"/>
</dbReference>
<evidence type="ECO:0000256" key="1">
    <source>
        <dbReference type="ARBA" id="ARBA00001946"/>
    </source>
</evidence>
<dbReference type="RefSeq" id="WP_013631044.1">
    <property type="nucleotide sequence ID" value="NC_015174.1"/>
</dbReference>
<comment type="catalytic activity">
    <reaction evidence="10">
        <text>L-threonyl-[protein] + FAD = FMN-L-threonyl-[protein] + AMP + H(+)</text>
        <dbReference type="Rhea" id="RHEA:36847"/>
        <dbReference type="Rhea" id="RHEA-COMP:11060"/>
        <dbReference type="Rhea" id="RHEA-COMP:11061"/>
        <dbReference type="ChEBI" id="CHEBI:15378"/>
        <dbReference type="ChEBI" id="CHEBI:30013"/>
        <dbReference type="ChEBI" id="CHEBI:57692"/>
        <dbReference type="ChEBI" id="CHEBI:74257"/>
        <dbReference type="ChEBI" id="CHEBI:456215"/>
        <dbReference type="EC" id="2.7.1.180"/>
    </reaction>
</comment>
<evidence type="ECO:0000256" key="10">
    <source>
        <dbReference type="ARBA" id="ARBA00048540"/>
    </source>
</evidence>
<protein>
    <recommendedName>
        <fullName evidence="3">FAD:protein FMN transferase</fullName>
        <ecNumber evidence="2">2.7.1.180</ecNumber>
    </recommendedName>
    <alternativeName>
        <fullName evidence="9">Flavin transferase</fullName>
    </alternativeName>
</protein>
<dbReference type="GO" id="GO:0046872">
    <property type="term" value="F:metal ion binding"/>
    <property type="evidence" value="ECO:0007669"/>
    <property type="project" value="UniProtKB-KW"/>
</dbReference>
<evidence type="ECO:0000256" key="5">
    <source>
        <dbReference type="ARBA" id="ARBA00022679"/>
    </source>
</evidence>
<dbReference type="Proteomes" id="UP000006860">
    <property type="component" value="Chromosome"/>
</dbReference>
<keyword evidence="6" id="KW-0479">Metal-binding</keyword>
<evidence type="ECO:0000313" key="13">
    <source>
        <dbReference type="Proteomes" id="UP000006860"/>
    </source>
</evidence>
<feature type="compositionally biased region" description="Basic and acidic residues" evidence="11">
    <location>
        <begin position="20"/>
        <end position="32"/>
    </location>
</feature>
<dbReference type="PANTHER" id="PTHR30040:SF2">
    <property type="entry name" value="FAD:PROTEIN FMN TRANSFERASE"/>
    <property type="match status" value="1"/>
</dbReference>
<dbReference type="InterPro" id="IPR003374">
    <property type="entry name" value="ApbE-like_sf"/>
</dbReference>
<keyword evidence="4" id="KW-0285">Flavoprotein</keyword>
<keyword evidence="8" id="KW-0460">Magnesium</keyword>
<evidence type="ECO:0000256" key="4">
    <source>
        <dbReference type="ARBA" id="ARBA00022630"/>
    </source>
</evidence>
<gene>
    <name evidence="12" type="ordered locus">Plabr_4769</name>
</gene>
<name>F0SR89_RUBBR</name>
<evidence type="ECO:0000256" key="8">
    <source>
        <dbReference type="ARBA" id="ARBA00022842"/>
    </source>
</evidence>
<dbReference type="AlphaFoldDB" id="F0SR89"/>
<dbReference type="STRING" id="756272.Plabr_4769"/>
<dbReference type="KEGG" id="pbs:Plabr_4769"/>
<reference evidence="13" key="1">
    <citation type="submission" date="2011-02" db="EMBL/GenBank/DDBJ databases">
        <title>The complete genome of Planctomyces brasiliensis DSM 5305.</title>
        <authorList>
            <person name="Lucas S."/>
            <person name="Copeland A."/>
            <person name="Lapidus A."/>
            <person name="Bruce D."/>
            <person name="Goodwin L."/>
            <person name="Pitluck S."/>
            <person name="Kyrpides N."/>
            <person name="Mavromatis K."/>
            <person name="Pagani I."/>
            <person name="Ivanova N."/>
            <person name="Ovchinnikova G."/>
            <person name="Lu M."/>
            <person name="Detter J.C."/>
            <person name="Han C."/>
            <person name="Land M."/>
            <person name="Hauser L."/>
            <person name="Markowitz V."/>
            <person name="Cheng J.-F."/>
            <person name="Hugenholtz P."/>
            <person name="Woyke T."/>
            <person name="Wu D."/>
            <person name="Tindall B."/>
            <person name="Pomrenke H.G."/>
            <person name="Brambilla E."/>
            <person name="Klenk H.-P."/>
            <person name="Eisen J.A."/>
        </authorList>
    </citation>
    <scope>NUCLEOTIDE SEQUENCE [LARGE SCALE GENOMIC DNA]</scope>
    <source>
        <strain evidence="13">ATCC 49424 / DSM 5305 / JCM 21570 / NBRC 103401 / IFAM 1448</strain>
    </source>
</reference>
<evidence type="ECO:0000256" key="11">
    <source>
        <dbReference type="SAM" id="MobiDB-lite"/>
    </source>
</evidence>
<sequence length="374" mass="40846">MSDEKQPDKNRSAEQQPTGRRSERRDFLSGRLARKELERRGEQLADELTAESTVAPTAGDTVRLSTRAMNCEFSIVLNASGDRKQVLTASDGLELVHGVETQLTVYRDTSELLELNRSAAEEPVAVDPDLFALLTEAIEIAEQTGGAFNPVARALNALWRTCRKAGRLPEETELNAALAGSRLADVSCDAEHCKISFAHPELGFDLGGMGKGYALDRVGAFLEQEEVESFLIHGGHSSMLARGTHQGTGWPIGIRNPLFPQKRLATLVLEDCGFSASGSGVQFFRHQGKRYGHIIDPRTGWPVDHMLSVAVCAPTAAQADALSTAFSVLSQAETETYCEKHPEVAVILMPPPKAGARLRPITLNLDRSRIFWED</sequence>
<feature type="compositionally biased region" description="Basic and acidic residues" evidence="11">
    <location>
        <begin position="1"/>
        <end position="12"/>
    </location>
</feature>
<dbReference type="EMBL" id="CP002546">
    <property type="protein sequence ID" value="ADY62340.1"/>
    <property type="molecule type" value="Genomic_DNA"/>
</dbReference>
<keyword evidence="7" id="KW-0274">FAD</keyword>
<keyword evidence="5" id="KW-0808">Transferase</keyword>
<dbReference type="PANTHER" id="PTHR30040">
    <property type="entry name" value="THIAMINE BIOSYNTHESIS LIPOPROTEIN APBE"/>
    <property type="match status" value="1"/>
</dbReference>
<proteinExistence type="predicted"/>
<keyword evidence="13" id="KW-1185">Reference proteome</keyword>
<evidence type="ECO:0000313" key="12">
    <source>
        <dbReference type="EMBL" id="ADY62340.1"/>
    </source>
</evidence>
<feature type="region of interest" description="Disordered" evidence="11">
    <location>
        <begin position="1"/>
        <end position="32"/>
    </location>
</feature>
<organism evidence="12 13">
    <name type="scientific">Rubinisphaera brasiliensis (strain ATCC 49424 / DSM 5305 / JCM 21570 / IAM 15109 / NBRC 103401 / IFAM 1448)</name>
    <name type="common">Planctomyces brasiliensis</name>
    <dbReference type="NCBI Taxonomy" id="756272"/>
    <lineage>
        <taxon>Bacteria</taxon>
        <taxon>Pseudomonadati</taxon>
        <taxon>Planctomycetota</taxon>
        <taxon>Planctomycetia</taxon>
        <taxon>Planctomycetales</taxon>
        <taxon>Planctomycetaceae</taxon>
        <taxon>Rubinisphaera</taxon>
    </lineage>
</organism>
<dbReference type="Pfam" id="PF02424">
    <property type="entry name" value="ApbE"/>
    <property type="match status" value="1"/>
</dbReference>
<dbReference type="Gene3D" id="3.10.520.10">
    <property type="entry name" value="ApbE-like domains"/>
    <property type="match status" value="1"/>
</dbReference>